<dbReference type="STRING" id="1763537.ULVI_08340"/>
<reference evidence="6 7" key="1">
    <citation type="submission" date="2016-02" db="EMBL/GenBank/DDBJ databases">
        <title>Ulvibacter sp. LPB0005, isolated from Thais luteostoma.</title>
        <authorList>
            <person name="Shin S.-K."/>
            <person name="Yi H."/>
        </authorList>
    </citation>
    <scope>NUCLEOTIDE SEQUENCE [LARGE SCALE GENOMIC DNA]</scope>
    <source>
        <strain evidence="6 7">LPB0005</strain>
    </source>
</reference>
<dbReference type="NCBIfam" id="TIGR03516">
    <property type="entry name" value="ppisom_GldI"/>
    <property type="match status" value="1"/>
</dbReference>
<evidence type="ECO:0000313" key="7">
    <source>
        <dbReference type="Proteomes" id="UP000077013"/>
    </source>
</evidence>
<dbReference type="EMBL" id="LRXL01000037">
    <property type="protein sequence ID" value="OAB78587.1"/>
    <property type="molecule type" value="Genomic_DNA"/>
</dbReference>
<name>A0A167HGP1_9FLAO</name>
<keyword evidence="3 4" id="KW-0413">Isomerase</keyword>
<dbReference type="EC" id="5.2.1.8" evidence="4"/>
<comment type="similarity">
    <text evidence="4">Belongs to the FKBP-type PPIase family.</text>
</comment>
<accession>A0A167HGP1</accession>
<evidence type="ECO:0000256" key="2">
    <source>
        <dbReference type="ARBA" id="ARBA00023110"/>
    </source>
</evidence>
<dbReference type="RefSeq" id="WP_082830820.1">
    <property type="nucleotide sequence ID" value="NZ_LRXL01000037.1"/>
</dbReference>
<dbReference type="OrthoDB" id="1093155at2"/>
<dbReference type="InterPro" id="IPR046357">
    <property type="entry name" value="PPIase_dom_sf"/>
</dbReference>
<evidence type="ECO:0000256" key="1">
    <source>
        <dbReference type="ARBA" id="ARBA00000971"/>
    </source>
</evidence>
<evidence type="ECO:0000256" key="3">
    <source>
        <dbReference type="PROSITE-ProRule" id="PRU00277"/>
    </source>
</evidence>
<evidence type="ECO:0000313" key="6">
    <source>
        <dbReference type="EMBL" id="OAB78587.1"/>
    </source>
</evidence>
<keyword evidence="7" id="KW-1185">Reference proteome</keyword>
<dbReference type="AlphaFoldDB" id="A0A167HGP1"/>
<dbReference type="Pfam" id="PF00254">
    <property type="entry name" value="FKBP_C"/>
    <property type="match status" value="1"/>
</dbReference>
<protein>
    <recommendedName>
        <fullName evidence="4">Peptidyl-prolyl cis-trans isomerase</fullName>
        <ecNumber evidence="4">5.2.1.8</ecNumber>
    </recommendedName>
</protein>
<feature type="domain" description="PPIase FKBP-type" evidence="5">
    <location>
        <begin position="92"/>
        <end position="181"/>
    </location>
</feature>
<dbReference type="InterPro" id="IPR001179">
    <property type="entry name" value="PPIase_FKBP_dom"/>
</dbReference>
<dbReference type="SUPFAM" id="SSF54534">
    <property type="entry name" value="FKBP-like"/>
    <property type="match status" value="1"/>
</dbReference>
<dbReference type="Gene3D" id="3.10.50.40">
    <property type="match status" value="1"/>
</dbReference>
<sequence length="186" mass="21182">MMTRNLLIFILITSTFYTACKSPEARQPVQQTSGTFIEASADRNKKLYEKEKKQIQNIIQNDDLNSYVSSDSGFWYFYNEKDSISTQKPVFGDVVTFTYNVRKLNGETVVSETENGLQNYKIDQTNQELISGIRDGLKLMKEGETVTFLFPSYKAFGYYGIQNKLGANTPVQSTVTLKSIKQSQEN</sequence>
<proteinExistence type="inferred from homology"/>
<comment type="catalytic activity">
    <reaction evidence="1 3 4">
        <text>[protein]-peptidylproline (omega=180) = [protein]-peptidylproline (omega=0)</text>
        <dbReference type="Rhea" id="RHEA:16237"/>
        <dbReference type="Rhea" id="RHEA-COMP:10747"/>
        <dbReference type="Rhea" id="RHEA-COMP:10748"/>
        <dbReference type="ChEBI" id="CHEBI:83833"/>
        <dbReference type="ChEBI" id="CHEBI:83834"/>
        <dbReference type="EC" id="5.2.1.8"/>
    </reaction>
</comment>
<dbReference type="GO" id="GO:0003755">
    <property type="term" value="F:peptidyl-prolyl cis-trans isomerase activity"/>
    <property type="evidence" value="ECO:0007669"/>
    <property type="project" value="UniProtKB-UniRule"/>
</dbReference>
<gene>
    <name evidence="6" type="ORF">ULVI_08340</name>
</gene>
<evidence type="ECO:0000259" key="5">
    <source>
        <dbReference type="PROSITE" id="PS50059"/>
    </source>
</evidence>
<dbReference type="PROSITE" id="PS50059">
    <property type="entry name" value="FKBP_PPIASE"/>
    <property type="match status" value="1"/>
</dbReference>
<evidence type="ECO:0000256" key="4">
    <source>
        <dbReference type="RuleBase" id="RU003915"/>
    </source>
</evidence>
<organism evidence="6 7">
    <name type="scientific">Cochleicola gelatinilyticus</name>
    <dbReference type="NCBI Taxonomy" id="1763537"/>
    <lineage>
        <taxon>Bacteria</taxon>
        <taxon>Pseudomonadati</taxon>
        <taxon>Bacteroidota</taxon>
        <taxon>Flavobacteriia</taxon>
        <taxon>Flavobacteriales</taxon>
        <taxon>Flavobacteriaceae</taxon>
        <taxon>Cochleicola</taxon>
    </lineage>
</organism>
<dbReference type="InterPro" id="IPR019869">
    <property type="entry name" value="Motility-assoc_PPIase_GldI"/>
</dbReference>
<dbReference type="Proteomes" id="UP000077013">
    <property type="component" value="Unassembled WGS sequence"/>
</dbReference>
<keyword evidence="2 3" id="KW-0697">Rotamase</keyword>
<comment type="caution">
    <text evidence="6">The sequence shown here is derived from an EMBL/GenBank/DDBJ whole genome shotgun (WGS) entry which is preliminary data.</text>
</comment>